<keyword evidence="8 13" id="KW-0460">Magnesium</keyword>
<evidence type="ECO:0000256" key="8">
    <source>
        <dbReference type="ARBA" id="ARBA00022842"/>
    </source>
</evidence>
<evidence type="ECO:0000313" key="16">
    <source>
        <dbReference type="Proteomes" id="UP000177281"/>
    </source>
</evidence>
<dbReference type="Gene3D" id="3.30.420.10">
    <property type="entry name" value="Ribonuclease H-like superfamily/Ribonuclease H"/>
    <property type="match status" value="1"/>
</dbReference>
<dbReference type="PROSITE" id="PS01321">
    <property type="entry name" value="RUVC"/>
    <property type="match status" value="1"/>
</dbReference>
<dbReference type="GO" id="GO:0003677">
    <property type="term" value="F:DNA binding"/>
    <property type="evidence" value="ECO:0007669"/>
    <property type="project" value="UniProtKB-KW"/>
</dbReference>
<evidence type="ECO:0000256" key="5">
    <source>
        <dbReference type="ARBA" id="ARBA00022759"/>
    </source>
</evidence>
<keyword evidence="7 13" id="KW-0378">Hydrolase</keyword>
<comment type="subcellular location">
    <subcellularLocation>
        <location evidence="13">Cytoplasm</location>
    </subcellularLocation>
</comment>
<feature type="binding site" evidence="13">
    <location>
        <position position="140"/>
    </location>
    <ligand>
        <name>Mg(2+)</name>
        <dbReference type="ChEBI" id="CHEBI:18420"/>
        <label>1</label>
    </ligand>
</feature>
<evidence type="ECO:0000256" key="11">
    <source>
        <dbReference type="ARBA" id="ARBA00023204"/>
    </source>
</evidence>
<evidence type="ECO:0000256" key="10">
    <source>
        <dbReference type="ARBA" id="ARBA00023172"/>
    </source>
</evidence>
<keyword evidence="5 13" id="KW-0255">Endonuclease</keyword>
<dbReference type="InterPro" id="IPR036397">
    <property type="entry name" value="RNaseH_sf"/>
</dbReference>
<keyword evidence="2 13" id="KW-0963">Cytoplasm</keyword>
<dbReference type="Pfam" id="PF02075">
    <property type="entry name" value="RuvC"/>
    <property type="match status" value="1"/>
</dbReference>
<name>A0A1F5Q360_9BACT</name>
<dbReference type="FunFam" id="3.30.420.10:FF:000002">
    <property type="entry name" value="Crossover junction endodeoxyribonuclease RuvC"/>
    <property type="match status" value="1"/>
</dbReference>
<dbReference type="GO" id="GO:0006310">
    <property type="term" value="P:DNA recombination"/>
    <property type="evidence" value="ECO:0007669"/>
    <property type="project" value="UniProtKB-UniRule"/>
</dbReference>
<dbReference type="PANTHER" id="PTHR30194:SF3">
    <property type="entry name" value="CROSSOVER JUNCTION ENDODEOXYRIBONUCLEASE RUVC"/>
    <property type="match status" value="1"/>
</dbReference>
<feature type="active site" evidence="13">
    <location>
        <position position="67"/>
    </location>
</feature>
<dbReference type="NCBIfam" id="NF000711">
    <property type="entry name" value="PRK00039.2-1"/>
    <property type="match status" value="1"/>
</dbReference>
<dbReference type="GO" id="GO:0048476">
    <property type="term" value="C:Holliday junction resolvase complex"/>
    <property type="evidence" value="ECO:0007669"/>
    <property type="project" value="UniProtKB-UniRule"/>
</dbReference>
<evidence type="ECO:0000256" key="13">
    <source>
        <dbReference type="HAMAP-Rule" id="MF_00034"/>
    </source>
</evidence>
<dbReference type="AlphaFoldDB" id="A0A1F5Q360"/>
<dbReference type="PRINTS" id="PR00696">
    <property type="entry name" value="RSOLVASERUVC"/>
</dbReference>
<evidence type="ECO:0000256" key="4">
    <source>
        <dbReference type="ARBA" id="ARBA00022723"/>
    </source>
</evidence>
<feature type="binding site" evidence="13">
    <location>
        <position position="67"/>
    </location>
    <ligand>
        <name>Mg(2+)</name>
        <dbReference type="ChEBI" id="CHEBI:18420"/>
        <label>2</label>
    </ligand>
</feature>
<evidence type="ECO:0000256" key="7">
    <source>
        <dbReference type="ARBA" id="ARBA00022801"/>
    </source>
</evidence>
<keyword evidence="4 13" id="KW-0479">Metal-binding</keyword>
<keyword evidence="3 13" id="KW-0540">Nuclease</keyword>
<dbReference type="PANTHER" id="PTHR30194">
    <property type="entry name" value="CROSSOVER JUNCTION ENDODEOXYRIBONUCLEASE RUVC"/>
    <property type="match status" value="1"/>
</dbReference>
<dbReference type="GO" id="GO:0000287">
    <property type="term" value="F:magnesium ion binding"/>
    <property type="evidence" value="ECO:0007669"/>
    <property type="project" value="UniProtKB-UniRule"/>
</dbReference>
<feature type="binding site" evidence="13">
    <location>
        <position position="7"/>
    </location>
    <ligand>
        <name>Mg(2+)</name>
        <dbReference type="ChEBI" id="CHEBI:18420"/>
        <label>1</label>
    </ligand>
</feature>
<evidence type="ECO:0000256" key="1">
    <source>
        <dbReference type="ARBA" id="ARBA00009518"/>
    </source>
</evidence>
<accession>A0A1F5Q360</accession>
<dbReference type="InterPro" id="IPR012337">
    <property type="entry name" value="RNaseH-like_sf"/>
</dbReference>
<dbReference type="NCBIfam" id="TIGR00228">
    <property type="entry name" value="ruvC"/>
    <property type="match status" value="1"/>
</dbReference>
<keyword evidence="11 13" id="KW-0234">DNA repair</keyword>
<comment type="caution">
    <text evidence="15">The sequence shown here is derived from an EMBL/GenBank/DDBJ whole genome shotgun (WGS) entry which is preliminary data.</text>
</comment>
<dbReference type="CDD" id="cd16962">
    <property type="entry name" value="RuvC"/>
    <property type="match status" value="1"/>
</dbReference>
<reference evidence="15 16" key="1">
    <citation type="journal article" date="2016" name="Nat. Commun.">
        <title>Thousands of microbial genomes shed light on interconnected biogeochemical processes in an aquifer system.</title>
        <authorList>
            <person name="Anantharaman K."/>
            <person name="Brown C.T."/>
            <person name="Hug L.A."/>
            <person name="Sharon I."/>
            <person name="Castelle C.J."/>
            <person name="Probst A.J."/>
            <person name="Thomas B.C."/>
            <person name="Singh A."/>
            <person name="Wilkins M.J."/>
            <person name="Karaoz U."/>
            <person name="Brodie E.L."/>
            <person name="Williams K.H."/>
            <person name="Hubbard S.S."/>
            <person name="Banfield J.F."/>
        </authorList>
    </citation>
    <scope>NUCLEOTIDE SEQUENCE [LARGE SCALE GENOMIC DNA]</scope>
</reference>
<dbReference type="HAMAP" id="MF_00034">
    <property type="entry name" value="RuvC"/>
    <property type="match status" value="1"/>
</dbReference>
<dbReference type="STRING" id="1817841.A3B10_03185"/>
<keyword evidence="9 13" id="KW-0238">DNA-binding</keyword>
<keyword evidence="10 13" id="KW-0233">DNA recombination</keyword>
<feature type="active site" evidence="13">
    <location>
        <position position="140"/>
    </location>
</feature>
<dbReference type="EC" id="3.1.21.10" evidence="13 14"/>
<evidence type="ECO:0000256" key="12">
    <source>
        <dbReference type="ARBA" id="ARBA00029354"/>
    </source>
</evidence>
<dbReference type="SUPFAM" id="SSF53098">
    <property type="entry name" value="Ribonuclease H-like"/>
    <property type="match status" value="1"/>
</dbReference>
<dbReference type="GO" id="GO:0008821">
    <property type="term" value="F:crossover junction DNA endonuclease activity"/>
    <property type="evidence" value="ECO:0007669"/>
    <property type="project" value="UniProtKB-UniRule"/>
</dbReference>
<dbReference type="EMBL" id="MFFB01000006">
    <property type="protein sequence ID" value="OGE96280.1"/>
    <property type="molecule type" value="Genomic_DNA"/>
</dbReference>
<comment type="function">
    <text evidence="13">The RuvA-RuvB-RuvC complex processes Holliday junction (HJ) DNA during genetic recombination and DNA repair. Endonuclease that resolves HJ intermediates. Cleaves cruciform DNA by making single-stranded nicks across the HJ at symmetrical positions within the homologous arms, yielding a 5'-phosphate and a 3'-hydroxyl group; requires a central core of homology in the junction. The consensus cleavage sequence is 5'-(A/T)TT(C/G)-3'. Cleavage occurs on the 3'-side of the TT dinucleotide at the point of strand exchange. HJ branch migration catalyzed by RuvA-RuvB allows RuvC to scan DNA until it finds its consensus sequence, where it cleaves and resolves the cruciform DNA.</text>
</comment>
<evidence type="ECO:0000256" key="14">
    <source>
        <dbReference type="NCBIfam" id="TIGR00228"/>
    </source>
</evidence>
<evidence type="ECO:0000256" key="9">
    <source>
        <dbReference type="ARBA" id="ARBA00023125"/>
    </source>
</evidence>
<dbReference type="GO" id="GO:0006281">
    <property type="term" value="P:DNA repair"/>
    <property type="evidence" value="ECO:0007669"/>
    <property type="project" value="UniProtKB-UniRule"/>
</dbReference>
<feature type="active site" evidence="13">
    <location>
        <position position="7"/>
    </location>
</feature>
<dbReference type="InterPro" id="IPR002176">
    <property type="entry name" value="X-over_junc_endoDNase_RuvC"/>
</dbReference>
<dbReference type="GO" id="GO:0005737">
    <property type="term" value="C:cytoplasm"/>
    <property type="evidence" value="ECO:0007669"/>
    <property type="project" value="UniProtKB-SubCell"/>
</dbReference>
<comment type="catalytic activity">
    <reaction evidence="12 13">
        <text>Endonucleolytic cleavage at a junction such as a reciprocal single-stranded crossover between two homologous DNA duplexes (Holliday junction).</text>
        <dbReference type="EC" id="3.1.21.10"/>
    </reaction>
</comment>
<gene>
    <name evidence="13" type="primary">ruvC</name>
    <name evidence="15" type="ORF">A3B10_03185</name>
</gene>
<proteinExistence type="inferred from homology"/>
<dbReference type="InterPro" id="IPR020563">
    <property type="entry name" value="X-over_junc_endoDNase_Mg_BS"/>
</dbReference>
<sequence length="157" mass="16984">MRILGIDPGIGRTGYAILEQTKQKITLLACGCITTKTGEAEPARLLEIKTDLMAIIKKYKPEAICIESLFFAANAKTAMMVGQARGVVVVTAAESKLKIIEVTPLQVKIAATGYGKADKRQVQTMIVKLLKLKKIPKPDDVVDAIAIAWAGIGRTKY</sequence>
<dbReference type="Proteomes" id="UP000177281">
    <property type="component" value="Unassembled WGS sequence"/>
</dbReference>
<evidence type="ECO:0000256" key="3">
    <source>
        <dbReference type="ARBA" id="ARBA00022722"/>
    </source>
</evidence>
<evidence type="ECO:0000313" key="15">
    <source>
        <dbReference type="EMBL" id="OGE96280.1"/>
    </source>
</evidence>
<comment type="cofactor">
    <cofactor evidence="13">
        <name>Mg(2+)</name>
        <dbReference type="ChEBI" id="CHEBI:18420"/>
    </cofactor>
    <text evidence="13">Binds 2 Mg(2+) ion per subunit.</text>
</comment>
<evidence type="ECO:0000256" key="6">
    <source>
        <dbReference type="ARBA" id="ARBA00022763"/>
    </source>
</evidence>
<comment type="subunit">
    <text evidence="13">Homodimer which binds Holliday junction (HJ) DNA. The HJ becomes 2-fold symmetrical on binding to RuvC with unstacked arms; it has a different conformation from HJ DNA in complex with RuvA. In the full resolvosome a probable DNA-RuvA(4)-RuvB(12)-RuvC(2) complex forms which resolves the HJ.</text>
</comment>
<protein>
    <recommendedName>
        <fullName evidence="13 14">Crossover junction endodeoxyribonuclease RuvC</fullName>
        <ecNumber evidence="13 14">3.1.21.10</ecNumber>
    </recommendedName>
    <alternativeName>
        <fullName evidence="13">Holliday junction nuclease RuvC</fullName>
    </alternativeName>
    <alternativeName>
        <fullName evidence="13">Holliday junction resolvase RuvC</fullName>
    </alternativeName>
</protein>
<keyword evidence="6 13" id="KW-0227">DNA damage</keyword>
<evidence type="ECO:0000256" key="2">
    <source>
        <dbReference type="ARBA" id="ARBA00022490"/>
    </source>
</evidence>
<organism evidence="15 16">
    <name type="scientific">Candidatus Doudnabacteria bacterium RIFCSPLOWO2_01_FULL_44_21</name>
    <dbReference type="NCBI Taxonomy" id="1817841"/>
    <lineage>
        <taxon>Bacteria</taxon>
        <taxon>Candidatus Doudnaibacteriota</taxon>
    </lineage>
</organism>
<comment type="similarity">
    <text evidence="1 13">Belongs to the RuvC family.</text>
</comment>